<reference evidence="2" key="1">
    <citation type="journal article" date="2017" name="Appl. Environ. Microbiol.">
        <title>Genomic analysis of Calderihabitans maritimus KKC1, a thermophilic hydrogenogenic carboxydotrophic bacterium isolated from marine sediment.</title>
        <authorList>
            <person name="Omae K."/>
            <person name="Yoneda Y."/>
            <person name="Fukuyama Y."/>
            <person name="Yoshida T."/>
            <person name="Sako Y."/>
        </authorList>
    </citation>
    <scope>NUCLEOTIDE SEQUENCE [LARGE SCALE GENOMIC DNA]</scope>
    <source>
        <strain evidence="2">KKC1</strain>
    </source>
</reference>
<protein>
    <submittedName>
        <fullName evidence="1">Uncharacterized protein</fullName>
    </submittedName>
</protein>
<organism evidence="1 2">
    <name type="scientific">Calderihabitans maritimus</name>
    <dbReference type="NCBI Taxonomy" id="1246530"/>
    <lineage>
        <taxon>Bacteria</taxon>
        <taxon>Bacillati</taxon>
        <taxon>Bacillota</taxon>
        <taxon>Clostridia</taxon>
        <taxon>Neomoorellales</taxon>
        <taxon>Calderihabitantaceae</taxon>
        <taxon>Calderihabitans</taxon>
    </lineage>
</organism>
<sequence length="50" mass="6035">MQLEVRSYEKDFSGSTLDSLSVGLRWMWRPISGAYFRWEDTCRYYHLPSI</sequence>
<keyword evidence="2" id="KW-1185">Reference proteome</keyword>
<gene>
    <name evidence="1" type="ORF">KKC1_34950</name>
</gene>
<dbReference type="Proteomes" id="UP000197032">
    <property type="component" value="Unassembled WGS sequence"/>
</dbReference>
<name>A0A1Z5HYN3_9FIRM</name>
<dbReference type="EMBL" id="BDGJ01000216">
    <property type="protein sequence ID" value="GAW94390.1"/>
    <property type="molecule type" value="Genomic_DNA"/>
</dbReference>
<dbReference type="AlphaFoldDB" id="A0A1Z5HYN3"/>
<accession>A0A1Z5HYN3</accession>
<evidence type="ECO:0000313" key="2">
    <source>
        <dbReference type="Proteomes" id="UP000197032"/>
    </source>
</evidence>
<proteinExistence type="predicted"/>
<comment type="caution">
    <text evidence="1">The sequence shown here is derived from an EMBL/GenBank/DDBJ whole genome shotgun (WGS) entry which is preliminary data.</text>
</comment>
<evidence type="ECO:0000313" key="1">
    <source>
        <dbReference type="EMBL" id="GAW94390.1"/>
    </source>
</evidence>